<organism evidence="5 6">
    <name type="scientific">Paenibacillus agaridevorans</name>
    <dbReference type="NCBI Taxonomy" id="171404"/>
    <lineage>
        <taxon>Bacteria</taxon>
        <taxon>Bacillati</taxon>
        <taxon>Bacillota</taxon>
        <taxon>Bacilli</taxon>
        <taxon>Bacillales</taxon>
        <taxon>Paenibacillaceae</taxon>
        <taxon>Paenibacillus</taxon>
    </lineage>
</organism>
<evidence type="ECO:0000259" key="4">
    <source>
        <dbReference type="PROSITE" id="PS50949"/>
    </source>
</evidence>
<sequence>MGKPTLRQLAYDNIHSWIVNGELPRGSVTSEIELGKRLDMSRTPIRAALQQLELEGYVRIASKHGILILDSSSERVGDLLEMIASMILFAGILSWHTRQEELLLFSRSQSERLAVLLKENDGDARNRQTFIDFEYGLLRDLIAMCHNKEMDKSYQTASSRLLWHLNDRRWTAPHNGTTSEQLTRFVHSFALGMEAFREALFAYLQTLKRTWS</sequence>
<keyword evidence="6" id="KW-1185">Reference proteome</keyword>
<dbReference type="GO" id="GO:0003677">
    <property type="term" value="F:DNA binding"/>
    <property type="evidence" value="ECO:0007669"/>
    <property type="project" value="UniProtKB-KW"/>
</dbReference>
<dbReference type="PANTHER" id="PTHR43537">
    <property type="entry name" value="TRANSCRIPTIONAL REGULATOR, GNTR FAMILY"/>
    <property type="match status" value="1"/>
</dbReference>
<dbReference type="EMBL" id="BDQX01000339">
    <property type="protein sequence ID" value="GBG10643.1"/>
    <property type="molecule type" value="Genomic_DNA"/>
</dbReference>
<reference evidence="5 6" key="1">
    <citation type="submission" date="2017-08" db="EMBL/GenBank/DDBJ databases">
        <title>Substantial Increase in Enzyme Production by Combined Drug-Resistance Mutations in Paenibacillus agaridevorans.</title>
        <authorList>
            <person name="Tanaka Y."/>
            <person name="Funane K."/>
            <person name="Hosaka T."/>
            <person name="Shiwa Y."/>
            <person name="Fujita N."/>
            <person name="Miyazaki T."/>
            <person name="Yoshikawa H."/>
            <person name="Murakami K."/>
            <person name="Kasahara K."/>
            <person name="Inaoka T."/>
            <person name="Hiraga Y."/>
            <person name="Ochi K."/>
        </authorList>
    </citation>
    <scope>NUCLEOTIDE SEQUENCE [LARGE SCALE GENOMIC DNA]</scope>
    <source>
        <strain evidence="5 6">T-3040</strain>
    </source>
</reference>
<dbReference type="GO" id="GO:0003700">
    <property type="term" value="F:DNA-binding transcription factor activity"/>
    <property type="evidence" value="ECO:0007669"/>
    <property type="project" value="InterPro"/>
</dbReference>
<comment type="caution">
    <text evidence="5">The sequence shown here is derived from an EMBL/GenBank/DDBJ whole genome shotgun (WGS) entry which is preliminary data.</text>
</comment>
<protein>
    <recommendedName>
        <fullName evidence="4">HTH gntR-type domain-containing protein</fullName>
    </recommendedName>
</protein>
<gene>
    <name evidence="5" type="ORF">PAT3040_05394</name>
</gene>
<dbReference type="Pfam" id="PF00392">
    <property type="entry name" value="GntR"/>
    <property type="match status" value="1"/>
</dbReference>
<keyword evidence="3" id="KW-0804">Transcription</keyword>
<dbReference type="SMART" id="SM00345">
    <property type="entry name" value="HTH_GNTR"/>
    <property type="match status" value="1"/>
</dbReference>
<evidence type="ECO:0000313" key="5">
    <source>
        <dbReference type="EMBL" id="GBG10643.1"/>
    </source>
</evidence>
<dbReference type="InterPro" id="IPR000524">
    <property type="entry name" value="Tscrpt_reg_HTH_GntR"/>
</dbReference>
<dbReference type="InterPro" id="IPR036390">
    <property type="entry name" value="WH_DNA-bd_sf"/>
</dbReference>
<evidence type="ECO:0000313" key="6">
    <source>
        <dbReference type="Proteomes" id="UP000245202"/>
    </source>
</evidence>
<evidence type="ECO:0000256" key="3">
    <source>
        <dbReference type="ARBA" id="ARBA00023163"/>
    </source>
</evidence>
<name>A0A2R5F2S7_9BACL</name>
<dbReference type="InterPro" id="IPR036388">
    <property type="entry name" value="WH-like_DNA-bd_sf"/>
</dbReference>
<dbReference type="Gene3D" id="1.10.10.10">
    <property type="entry name" value="Winged helix-like DNA-binding domain superfamily/Winged helix DNA-binding domain"/>
    <property type="match status" value="1"/>
</dbReference>
<dbReference type="AlphaFoldDB" id="A0A2R5F2S7"/>
<dbReference type="RefSeq" id="WP_181376857.1">
    <property type="nucleotide sequence ID" value="NZ_BDQX01000339.1"/>
</dbReference>
<dbReference type="PRINTS" id="PR00035">
    <property type="entry name" value="HTHGNTR"/>
</dbReference>
<dbReference type="PROSITE" id="PS50949">
    <property type="entry name" value="HTH_GNTR"/>
    <property type="match status" value="1"/>
</dbReference>
<keyword evidence="1" id="KW-0805">Transcription regulation</keyword>
<proteinExistence type="predicted"/>
<feature type="domain" description="HTH gntR-type" evidence="4">
    <location>
        <begin position="4"/>
        <end position="71"/>
    </location>
</feature>
<evidence type="ECO:0000256" key="1">
    <source>
        <dbReference type="ARBA" id="ARBA00023015"/>
    </source>
</evidence>
<evidence type="ECO:0000256" key="2">
    <source>
        <dbReference type="ARBA" id="ARBA00023125"/>
    </source>
</evidence>
<accession>A0A2R5F2S7</accession>
<dbReference type="SUPFAM" id="SSF46785">
    <property type="entry name" value="Winged helix' DNA-binding domain"/>
    <property type="match status" value="1"/>
</dbReference>
<dbReference type="Proteomes" id="UP000245202">
    <property type="component" value="Unassembled WGS sequence"/>
</dbReference>
<keyword evidence="2" id="KW-0238">DNA-binding</keyword>
<dbReference type="PANTHER" id="PTHR43537:SF5">
    <property type="entry name" value="UXU OPERON TRANSCRIPTIONAL REGULATOR"/>
    <property type="match status" value="1"/>
</dbReference>